<dbReference type="GO" id="GO:0016746">
    <property type="term" value="F:acyltransferase activity"/>
    <property type="evidence" value="ECO:0007669"/>
    <property type="project" value="UniProtKB-KW"/>
</dbReference>
<dbReference type="InterPro" id="IPR000182">
    <property type="entry name" value="GNAT_dom"/>
</dbReference>
<feature type="domain" description="N-acetyltransferase" evidence="4">
    <location>
        <begin position="13"/>
        <end position="177"/>
    </location>
</feature>
<dbReference type="EC" id="2.-.-.-" evidence="5"/>
<dbReference type="EMBL" id="JAVRER010000037">
    <property type="protein sequence ID" value="MDT0418076.1"/>
    <property type="molecule type" value="Genomic_DNA"/>
</dbReference>
<organism evidence="5 6">
    <name type="scientific">Streptomyces evansiae</name>
    <dbReference type="NCBI Taxonomy" id="3075535"/>
    <lineage>
        <taxon>Bacteria</taxon>
        <taxon>Bacillati</taxon>
        <taxon>Actinomycetota</taxon>
        <taxon>Actinomycetes</taxon>
        <taxon>Kitasatosporales</taxon>
        <taxon>Streptomycetaceae</taxon>
        <taxon>Streptomyces</taxon>
    </lineage>
</organism>
<dbReference type="PANTHER" id="PTHR43792">
    <property type="entry name" value="GNAT FAMILY, PUTATIVE (AFU_ORTHOLOGUE AFUA_3G00765)-RELATED-RELATED"/>
    <property type="match status" value="1"/>
</dbReference>
<keyword evidence="1 5" id="KW-0808">Transferase</keyword>
<protein>
    <submittedName>
        <fullName evidence="5">GNAT family protein</fullName>
        <ecNumber evidence="5">2.-.-.-</ecNumber>
    </submittedName>
</protein>
<dbReference type="RefSeq" id="WP_007820195.1">
    <property type="nucleotide sequence ID" value="NZ_JAVRER010000037.1"/>
</dbReference>
<evidence type="ECO:0000259" key="4">
    <source>
        <dbReference type="PROSITE" id="PS51186"/>
    </source>
</evidence>
<dbReference type="AlphaFoldDB" id="A0ABD5EAK9"/>
<dbReference type="PANTHER" id="PTHR43792:SF8">
    <property type="entry name" value="[RIBOSOMAL PROTEIN US5]-ALANINE N-ACETYLTRANSFERASE"/>
    <property type="match status" value="1"/>
</dbReference>
<comment type="similarity">
    <text evidence="3">Belongs to the acetyltransferase family. RimJ subfamily.</text>
</comment>
<reference evidence="6" key="1">
    <citation type="submission" date="2023-07" db="EMBL/GenBank/DDBJ databases">
        <title>30 novel species of actinomycetes from the DSMZ collection.</title>
        <authorList>
            <person name="Nouioui I."/>
        </authorList>
    </citation>
    <scope>NUCLEOTIDE SEQUENCE [LARGE SCALE GENOMIC DNA]</scope>
    <source>
        <strain evidence="6">DSM 41982</strain>
    </source>
</reference>
<dbReference type="Proteomes" id="UP001183607">
    <property type="component" value="Unassembled WGS sequence"/>
</dbReference>
<dbReference type="Pfam" id="PF13302">
    <property type="entry name" value="Acetyltransf_3"/>
    <property type="match status" value="1"/>
</dbReference>
<dbReference type="InterPro" id="IPR051531">
    <property type="entry name" value="N-acetyltransferase"/>
</dbReference>
<gene>
    <name evidence="5" type="ORF">RM574_21555</name>
</gene>
<evidence type="ECO:0000256" key="1">
    <source>
        <dbReference type="ARBA" id="ARBA00022679"/>
    </source>
</evidence>
<evidence type="ECO:0000256" key="3">
    <source>
        <dbReference type="ARBA" id="ARBA00038502"/>
    </source>
</evidence>
<dbReference type="PROSITE" id="PS51186">
    <property type="entry name" value="GNAT"/>
    <property type="match status" value="1"/>
</dbReference>
<evidence type="ECO:0000313" key="6">
    <source>
        <dbReference type="Proteomes" id="UP001183607"/>
    </source>
</evidence>
<dbReference type="Gene3D" id="3.40.630.30">
    <property type="match status" value="1"/>
</dbReference>
<comment type="caution">
    <text evidence="5">The sequence shown here is derived from an EMBL/GenBank/DDBJ whole genome shotgun (WGS) entry which is preliminary data.</text>
</comment>
<evidence type="ECO:0000256" key="2">
    <source>
        <dbReference type="ARBA" id="ARBA00023315"/>
    </source>
</evidence>
<name>A0ABD5EAK9_9ACTN</name>
<sequence length="186" mass="20628">MSNDDHTILSEGILLRPLAEGDAPALRDAYVRNRSHLQPFEPVRTEEFYTLAGQRERLTSQLAAQEAGALFGWVFVDGERIIGTITLSQVVRGPLNGANLGYWVDKEYTGRGLTGAAAAFVVRYANEVLGLHRVEAGTLLDNFASQRVLARTGFTEFGVAPRMLHINGAWRDHKLFQILLNDLPPR</sequence>
<dbReference type="InterPro" id="IPR016181">
    <property type="entry name" value="Acyl_CoA_acyltransferase"/>
</dbReference>
<proteinExistence type="inferred from homology"/>
<keyword evidence="2" id="KW-0012">Acyltransferase</keyword>
<evidence type="ECO:0000313" key="5">
    <source>
        <dbReference type="EMBL" id="MDT0418076.1"/>
    </source>
</evidence>
<accession>A0ABD5EAK9</accession>
<dbReference type="SUPFAM" id="SSF55729">
    <property type="entry name" value="Acyl-CoA N-acyltransferases (Nat)"/>
    <property type="match status" value="1"/>
</dbReference>